<name>A0A4R6YG09_9HYPH</name>
<dbReference type="SUPFAM" id="SSF46785">
    <property type="entry name" value="Winged helix' DNA-binding domain"/>
    <property type="match status" value="1"/>
</dbReference>
<keyword evidence="1" id="KW-0805">Transcription regulation</keyword>
<evidence type="ECO:0000313" key="6">
    <source>
        <dbReference type="Proteomes" id="UP000294958"/>
    </source>
</evidence>
<evidence type="ECO:0000313" key="5">
    <source>
        <dbReference type="EMBL" id="TDR35311.1"/>
    </source>
</evidence>
<dbReference type="InterPro" id="IPR036390">
    <property type="entry name" value="WH_DNA-bd_sf"/>
</dbReference>
<dbReference type="PRINTS" id="PR00035">
    <property type="entry name" value="HTHGNTR"/>
</dbReference>
<keyword evidence="6" id="KW-1185">Reference proteome</keyword>
<dbReference type="Pfam" id="PF07729">
    <property type="entry name" value="FCD"/>
    <property type="match status" value="1"/>
</dbReference>
<protein>
    <submittedName>
        <fullName evidence="5">GntR family transcriptional regulator</fullName>
    </submittedName>
</protein>
<dbReference type="PANTHER" id="PTHR43537:SF5">
    <property type="entry name" value="UXU OPERON TRANSCRIPTIONAL REGULATOR"/>
    <property type="match status" value="1"/>
</dbReference>
<feature type="domain" description="HTH gntR-type" evidence="4">
    <location>
        <begin position="21"/>
        <end position="89"/>
    </location>
</feature>
<dbReference type="Proteomes" id="UP000294958">
    <property type="component" value="Unassembled WGS sequence"/>
</dbReference>
<sequence>MQLSRRTNAVKIHAQPIVRPERLSDQVIESLRSDVESGRVQPGARLPSEKELTESFNVSRTVIREAIWRLQADGLVVSRQGSGIYVTHPSEVVRSFRLGLQDAKSKTSTRELYELRIGVESQAASLAAQRRTKGDLTALEKLLKVLSSSGHDLQSGVQADVRFHHMIAKSSKNVALLRFEEFLASVLTEAVRLARENSSRHEGLTDLALDEHVEIFEAIRQGDPDKARTAMHEHLVRAQGRLGLL</sequence>
<evidence type="ECO:0000259" key="4">
    <source>
        <dbReference type="PROSITE" id="PS50949"/>
    </source>
</evidence>
<dbReference type="InterPro" id="IPR011711">
    <property type="entry name" value="GntR_C"/>
</dbReference>
<dbReference type="PANTHER" id="PTHR43537">
    <property type="entry name" value="TRANSCRIPTIONAL REGULATOR, GNTR FAMILY"/>
    <property type="match status" value="1"/>
</dbReference>
<keyword evidence="2" id="KW-0238">DNA-binding</keyword>
<dbReference type="InterPro" id="IPR000524">
    <property type="entry name" value="Tscrpt_reg_HTH_GntR"/>
</dbReference>
<evidence type="ECO:0000256" key="1">
    <source>
        <dbReference type="ARBA" id="ARBA00023015"/>
    </source>
</evidence>
<dbReference type="Pfam" id="PF00392">
    <property type="entry name" value="GntR"/>
    <property type="match status" value="1"/>
</dbReference>
<dbReference type="SMART" id="SM00345">
    <property type="entry name" value="HTH_GNTR"/>
    <property type="match status" value="1"/>
</dbReference>
<dbReference type="CDD" id="cd07377">
    <property type="entry name" value="WHTH_GntR"/>
    <property type="match status" value="1"/>
</dbReference>
<proteinExistence type="predicted"/>
<comment type="caution">
    <text evidence="5">The sequence shown here is derived from an EMBL/GenBank/DDBJ whole genome shotgun (WGS) entry which is preliminary data.</text>
</comment>
<dbReference type="Gene3D" id="1.20.120.530">
    <property type="entry name" value="GntR ligand-binding domain-like"/>
    <property type="match status" value="1"/>
</dbReference>
<evidence type="ECO:0000256" key="3">
    <source>
        <dbReference type="ARBA" id="ARBA00023163"/>
    </source>
</evidence>
<dbReference type="SUPFAM" id="SSF48008">
    <property type="entry name" value="GntR ligand-binding domain-like"/>
    <property type="match status" value="1"/>
</dbReference>
<dbReference type="InterPro" id="IPR036388">
    <property type="entry name" value="WH-like_DNA-bd_sf"/>
</dbReference>
<dbReference type="EMBL" id="SNZF01000010">
    <property type="protein sequence ID" value="TDR35311.1"/>
    <property type="molecule type" value="Genomic_DNA"/>
</dbReference>
<dbReference type="InterPro" id="IPR008920">
    <property type="entry name" value="TF_FadR/GntR_C"/>
</dbReference>
<organism evidence="5 6">
    <name type="scientific">Aquamicrobium defluvii</name>
    <dbReference type="NCBI Taxonomy" id="69279"/>
    <lineage>
        <taxon>Bacteria</taxon>
        <taxon>Pseudomonadati</taxon>
        <taxon>Pseudomonadota</taxon>
        <taxon>Alphaproteobacteria</taxon>
        <taxon>Hyphomicrobiales</taxon>
        <taxon>Phyllobacteriaceae</taxon>
        <taxon>Aquamicrobium</taxon>
    </lineage>
</organism>
<evidence type="ECO:0000256" key="2">
    <source>
        <dbReference type="ARBA" id="ARBA00023125"/>
    </source>
</evidence>
<dbReference type="GO" id="GO:0003700">
    <property type="term" value="F:DNA-binding transcription factor activity"/>
    <property type="evidence" value="ECO:0007669"/>
    <property type="project" value="InterPro"/>
</dbReference>
<dbReference type="SMART" id="SM00895">
    <property type="entry name" value="FCD"/>
    <property type="match status" value="1"/>
</dbReference>
<accession>A0A4R6YG09</accession>
<dbReference type="Gene3D" id="1.10.10.10">
    <property type="entry name" value="Winged helix-like DNA-binding domain superfamily/Winged helix DNA-binding domain"/>
    <property type="match status" value="1"/>
</dbReference>
<reference evidence="5 6" key="1">
    <citation type="submission" date="2019-03" db="EMBL/GenBank/DDBJ databases">
        <title>Genomic Encyclopedia of Type Strains, Phase IV (KMG-IV): sequencing the most valuable type-strain genomes for metagenomic binning, comparative biology and taxonomic classification.</title>
        <authorList>
            <person name="Goeker M."/>
        </authorList>
    </citation>
    <scope>NUCLEOTIDE SEQUENCE [LARGE SCALE GENOMIC DNA]</scope>
    <source>
        <strain evidence="5 6">DSM 11603</strain>
    </source>
</reference>
<dbReference type="PROSITE" id="PS50949">
    <property type="entry name" value="HTH_GNTR"/>
    <property type="match status" value="1"/>
</dbReference>
<keyword evidence="3" id="KW-0804">Transcription</keyword>
<gene>
    <name evidence="5" type="ORF">DES43_110119</name>
</gene>
<dbReference type="AlphaFoldDB" id="A0A4R6YG09"/>
<dbReference type="GO" id="GO:0003677">
    <property type="term" value="F:DNA binding"/>
    <property type="evidence" value="ECO:0007669"/>
    <property type="project" value="UniProtKB-KW"/>
</dbReference>